<sequence>MDAGRGLKNPVLRNAFKKYIIYFKMLPKINRLKKKKDFALVFKKGEGFQNDFLFIKVAKNNLKSSRFGFITSKSFSKKAVVRNKIKRRLREIVRLNIEGIKKGIDIIFIAKSGLEKKTFSQTVQTVENLLKKGKLV</sequence>
<keyword evidence="3 7" id="KW-0540">Nuclease</keyword>
<dbReference type="PROSITE" id="PS00648">
    <property type="entry name" value="RIBONUCLEASE_P"/>
    <property type="match status" value="1"/>
</dbReference>
<dbReference type="GO" id="GO:0030677">
    <property type="term" value="C:ribonuclease P complex"/>
    <property type="evidence" value="ECO:0007669"/>
    <property type="project" value="TreeGrafter"/>
</dbReference>
<comment type="subunit">
    <text evidence="7">Consists of a catalytic RNA component (M1 or rnpB) and a protein subunit.</text>
</comment>
<comment type="catalytic activity">
    <reaction evidence="7">
        <text>Endonucleolytic cleavage of RNA, removing 5'-extranucleotides from tRNA precursor.</text>
        <dbReference type="EC" id="3.1.26.5"/>
    </reaction>
</comment>
<evidence type="ECO:0000256" key="4">
    <source>
        <dbReference type="ARBA" id="ARBA00022759"/>
    </source>
</evidence>
<dbReference type="InterPro" id="IPR020539">
    <property type="entry name" value="RNase_P_CS"/>
</dbReference>
<keyword evidence="5 7" id="KW-0378">Hydrolase</keyword>
<name>A0A2G9YXJ4_9BACT</name>
<dbReference type="Proteomes" id="UP000230273">
    <property type="component" value="Unassembled WGS sequence"/>
</dbReference>
<dbReference type="GO" id="GO:0001682">
    <property type="term" value="P:tRNA 5'-leader removal"/>
    <property type="evidence" value="ECO:0007669"/>
    <property type="project" value="UniProtKB-UniRule"/>
</dbReference>
<evidence type="ECO:0000256" key="6">
    <source>
        <dbReference type="ARBA" id="ARBA00022884"/>
    </source>
</evidence>
<accession>A0A2G9YXJ4</accession>
<keyword evidence="2 7" id="KW-0819">tRNA processing</keyword>
<dbReference type="PANTHER" id="PTHR33992">
    <property type="entry name" value="RIBONUCLEASE P PROTEIN COMPONENT"/>
    <property type="match status" value="1"/>
</dbReference>
<dbReference type="PANTHER" id="PTHR33992:SF1">
    <property type="entry name" value="RIBONUCLEASE P PROTEIN COMPONENT"/>
    <property type="match status" value="1"/>
</dbReference>
<dbReference type="GO" id="GO:0042781">
    <property type="term" value="F:3'-tRNA processing endoribonuclease activity"/>
    <property type="evidence" value="ECO:0007669"/>
    <property type="project" value="TreeGrafter"/>
</dbReference>
<dbReference type="Gene3D" id="3.30.230.10">
    <property type="match status" value="1"/>
</dbReference>
<proteinExistence type="inferred from homology"/>
<evidence type="ECO:0000256" key="3">
    <source>
        <dbReference type="ARBA" id="ARBA00022722"/>
    </source>
</evidence>
<dbReference type="Pfam" id="PF00825">
    <property type="entry name" value="Ribonuclease_P"/>
    <property type="match status" value="1"/>
</dbReference>
<keyword evidence="6 7" id="KW-0694">RNA-binding</keyword>
<dbReference type="NCBIfam" id="TIGR00188">
    <property type="entry name" value="rnpA"/>
    <property type="match status" value="1"/>
</dbReference>
<dbReference type="AlphaFoldDB" id="A0A2G9YXJ4"/>
<evidence type="ECO:0000313" key="9">
    <source>
        <dbReference type="EMBL" id="PIP23932.1"/>
    </source>
</evidence>
<keyword evidence="4 7" id="KW-0255">Endonuclease</keyword>
<dbReference type="InterPro" id="IPR000100">
    <property type="entry name" value="RNase_P"/>
</dbReference>
<evidence type="ECO:0000256" key="8">
    <source>
        <dbReference type="NCBIfam" id="TIGR00188"/>
    </source>
</evidence>
<evidence type="ECO:0000256" key="2">
    <source>
        <dbReference type="ARBA" id="ARBA00022694"/>
    </source>
</evidence>
<comment type="similarity">
    <text evidence="7">Belongs to the RnpA family.</text>
</comment>
<dbReference type="GO" id="GO:0004526">
    <property type="term" value="F:ribonuclease P activity"/>
    <property type="evidence" value="ECO:0007669"/>
    <property type="project" value="UniProtKB-UniRule"/>
</dbReference>
<dbReference type="GO" id="GO:0000049">
    <property type="term" value="F:tRNA binding"/>
    <property type="evidence" value="ECO:0007669"/>
    <property type="project" value="UniProtKB-UniRule"/>
</dbReference>
<dbReference type="InterPro" id="IPR014721">
    <property type="entry name" value="Ribsml_uS5_D2-typ_fold_subgr"/>
</dbReference>
<organism evidence="9 10">
    <name type="scientific">Candidatus Nealsonbacteria bacterium CG23_combo_of_CG06-09_8_20_14_all_38_19</name>
    <dbReference type="NCBI Taxonomy" id="1974721"/>
    <lineage>
        <taxon>Bacteria</taxon>
        <taxon>Candidatus Nealsoniibacteriota</taxon>
    </lineage>
</organism>
<evidence type="ECO:0000256" key="5">
    <source>
        <dbReference type="ARBA" id="ARBA00022801"/>
    </source>
</evidence>
<dbReference type="EC" id="3.1.26.5" evidence="7 8"/>
<comment type="function">
    <text evidence="1 7">RNaseP catalyzes the removal of the 5'-leader sequence from pre-tRNA to produce the mature 5'-terminus. It can also cleave other RNA substrates such as 4.5S RNA. The protein component plays an auxiliary but essential role in vivo by binding to the 5'-leader sequence and broadening the substrate specificity of the ribozyme.</text>
</comment>
<evidence type="ECO:0000256" key="7">
    <source>
        <dbReference type="HAMAP-Rule" id="MF_00227"/>
    </source>
</evidence>
<protein>
    <recommendedName>
        <fullName evidence="7 8">Ribonuclease P protein component</fullName>
        <shortName evidence="7">RNase P protein</shortName>
        <shortName evidence="7">RNaseP protein</shortName>
        <ecNumber evidence="7 8">3.1.26.5</ecNumber>
    </recommendedName>
    <alternativeName>
        <fullName evidence="7">Protein C5</fullName>
    </alternativeName>
</protein>
<reference evidence="9 10" key="1">
    <citation type="submission" date="2017-09" db="EMBL/GenBank/DDBJ databases">
        <title>Depth-based differentiation of microbial function through sediment-hosted aquifers and enrichment of novel symbionts in the deep terrestrial subsurface.</title>
        <authorList>
            <person name="Probst A.J."/>
            <person name="Ladd B."/>
            <person name="Jarett J.K."/>
            <person name="Geller-Mcgrath D.E."/>
            <person name="Sieber C.M."/>
            <person name="Emerson J.B."/>
            <person name="Anantharaman K."/>
            <person name="Thomas B.C."/>
            <person name="Malmstrom R."/>
            <person name="Stieglmeier M."/>
            <person name="Klingl A."/>
            <person name="Woyke T."/>
            <person name="Ryan C.M."/>
            <person name="Banfield J.F."/>
        </authorList>
    </citation>
    <scope>NUCLEOTIDE SEQUENCE [LARGE SCALE GENOMIC DNA]</scope>
    <source>
        <strain evidence="9">CG23_combo_of_CG06-09_8_20_14_all_38_19</strain>
    </source>
</reference>
<dbReference type="InterPro" id="IPR020568">
    <property type="entry name" value="Ribosomal_Su5_D2-typ_SF"/>
</dbReference>
<dbReference type="HAMAP" id="MF_00227">
    <property type="entry name" value="RNase_P"/>
    <property type="match status" value="1"/>
</dbReference>
<evidence type="ECO:0000256" key="1">
    <source>
        <dbReference type="ARBA" id="ARBA00002663"/>
    </source>
</evidence>
<dbReference type="SUPFAM" id="SSF54211">
    <property type="entry name" value="Ribosomal protein S5 domain 2-like"/>
    <property type="match status" value="1"/>
</dbReference>
<gene>
    <name evidence="7 9" type="primary">rnpA</name>
    <name evidence="9" type="ORF">COX36_00595</name>
</gene>
<comment type="caution">
    <text evidence="9">The sequence shown here is derived from an EMBL/GenBank/DDBJ whole genome shotgun (WGS) entry which is preliminary data.</text>
</comment>
<evidence type="ECO:0000313" key="10">
    <source>
        <dbReference type="Proteomes" id="UP000230273"/>
    </source>
</evidence>
<dbReference type="EMBL" id="PCRP01000010">
    <property type="protein sequence ID" value="PIP23932.1"/>
    <property type="molecule type" value="Genomic_DNA"/>
</dbReference>